<evidence type="ECO:0000256" key="11">
    <source>
        <dbReference type="ARBA" id="ARBA00023157"/>
    </source>
</evidence>
<keyword evidence="4" id="KW-0812">Transmembrane</keyword>
<evidence type="ECO:0000256" key="5">
    <source>
        <dbReference type="ARBA" id="ARBA00022729"/>
    </source>
</evidence>
<dbReference type="GO" id="GO:0005886">
    <property type="term" value="C:plasma membrane"/>
    <property type="evidence" value="ECO:0007669"/>
    <property type="project" value="TreeGrafter"/>
</dbReference>
<evidence type="ECO:0000313" key="18">
    <source>
        <dbReference type="Proteomes" id="UP001186944"/>
    </source>
</evidence>
<keyword evidence="13" id="KW-0325">Glycoprotein</keyword>
<dbReference type="PROSITE" id="PS50835">
    <property type="entry name" value="IG_LIKE"/>
    <property type="match status" value="2"/>
</dbReference>
<dbReference type="InterPro" id="IPR003598">
    <property type="entry name" value="Ig_sub2"/>
</dbReference>
<dbReference type="SMART" id="SM00409">
    <property type="entry name" value="IG"/>
    <property type="match status" value="2"/>
</dbReference>
<dbReference type="FunFam" id="2.60.40.10:FF:000010">
    <property type="entry name" value="receptor-type tyrosine-protein phosphatase delta isoform X1"/>
    <property type="match status" value="1"/>
</dbReference>
<evidence type="ECO:0000256" key="10">
    <source>
        <dbReference type="ARBA" id="ARBA00023136"/>
    </source>
</evidence>
<dbReference type="GO" id="GO:0007156">
    <property type="term" value="P:homophilic cell adhesion via plasma membrane adhesion molecules"/>
    <property type="evidence" value="ECO:0007669"/>
    <property type="project" value="TreeGrafter"/>
</dbReference>
<dbReference type="Gene3D" id="2.60.40.10">
    <property type="entry name" value="Immunoglobulins"/>
    <property type="match status" value="2"/>
</dbReference>
<dbReference type="GO" id="GO:0070593">
    <property type="term" value="P:dendrite self-avoidance"/>
    <property type="evidence" value="ECO:0007669"/>
    <property type="project" value="TreeGrafter"/>
</dbReference>
<dbReference type="GO" id="GO:0030424">
    <property type="term" value="C:axon"/>
    <property type="evidence" value="ECO:0007669"/>
    <property type="project" value="TreeGrafter"/>
</dbReference>
<dbReference type="AlphaFoldDB" id="A0AA88XT53"/>
<keyword evidence="10" id="KW-0472">Membrane</keyword>
<dbReference type="InterPro" id="IPR036179">
    <property type="entry name" value="Ig-like_dom_sf"/>
</dbReference>
<evidence type="ECO:0000256" key="3">
    <source>
        <dbReference type="ARBA" id="ARBA00013064"/>
    </source>
</evidence>
<keyword evidence="11" id="KW-1015">Disulfide bond</keyword>
<dbReference type="SUPFAM" id="SSF48726">
    <property type="entry name" value="Immunoglobulin"/>
    <property type="match status" value="2"/>
</dbReference>
<keyword evidence="18" id="KW-1185">Reference proteome</keyword>
<evidence type="ECO:0000313" key="17">
    <source>
        <dbReference type="EMBL" id="KAK3089992.1"/>
    </source>
</evidence>
<evidence type="ECO:0000256" key="7">
    <source>
        <dbReference type="ARBA" id="ARBA00022801"/>
    </source>
</evidence>
<dbReference type="GO" id="GO:0004725">
    <property type="term" value="F:protein tyrosine phosphatase activity"/>
    <property type="evidence" value="ECO:0007669"/>
    <property type="project" value="UniProtKB-EC"/>
</dbReference>
<evidence type="ECO:0000256" key="2">
    <source>
        <dbReference type="ARBA" id="ARBA00010504"/>
    </source>
</evidence>
<dbReference type="InterPro" id="IPR013783">
    <property type="entry name" value="Ig-like_fold"/>
</dbReference>
<evidence type="ECO:0000259" key="16">
    <source>
        <dbReference type="PROSITE" id="PS50835"/>
    </source>
</evidence>
<evidence type="ECO:0000256" key="8">
    <source>
        <dbReference type="ARBA" id="ARBA00022912"/>
    </source>
</evidence>
<dbReference type="InterPro" id="IPR007110">
    <property type="entry name" value="Ig-like_dom"/>
</dbReference>
<dbReference type="InterPro" id="IPR003599">
    <property type="entry name" value="Ig_sub"/>
</dbReference>
<organism evidence="17 18">
    <name type="scientific">Pinctada imbricata</name>
    <name type="common">Atlantic pearl-oyster</name>
    <name type="synonym">Pinctada martensii</name>
    <dbReference type="NCBI Taxonomy" id="66713"/>
    <lineage>
        <taxon>Eukaryota</taxon>
        <taxon>Metazoa</taxon>
        <taxon>Spiralia</taxon>
        <taxon>Lophotrochozoa</taxon>
        <taxon>Mollusca</taxon>
        <taxon>Bivalvia</taxon>
        <taxon>Autobranchia</taxon>
        <taxon>Pteriomorphia</taxon>
        <taxon>Pterioida</taxon>
        <taxon>Pterioidea</taxon>
        <taxon>Pteriidae</taxon>
        <taxon>Pinctada</taxon>
    </lineage>
</organism>
<evidence type="ECO:0000256" key="12">
    <source>
        <dbReference type="ARBA" id="ARBA00023170"/>
    </source>
</evidence>
<keyword evidence="12" id="KW-0675">Receptor</keyword>
<evidence type="ECO:0000256" key="1">
    <source>
        <dbReference type="ARBA" id="ARBA00004167"/>
    </source>
</evidence>
<comment type="subcellular location">
    <subcellularLocation>
        <location evidence="1">Membrane</location>
        <topology evidence="1">Single-pass membrane protein</topology>
    </subcellularLocation>
</comment>
<protein>
    <recommendedName>
        <fullName evidence="3">protein-tyrosine-phosphatase</fullName>
        <ecNumber evidence="3">3.1.3.48</ecNumber>
    </recommendedName>
</protein>
<dbReference type="SMART" id="SM00408">
    <property type="entry name" value="IGc2"/>
    <property type="match status" value="2"/>
</dbReference>
<proteinExistence type="inferred from homology"/>
<dbReference type="Pfam" id="PF13927">
    <property type="entry name" value="Ig_3"/>
    <property type="match status" value="2"/>
</dbReference>
<dbReference type="FunFam" id="2.60.40.10:FF:000189">
    <property type="entry name" value="Neogenin isoform 3"/>
    <property type="match status" value="1"/>
</dbReference>
<dbReference type="EC" id="3.1.3.48" evidence="3"/>
<feature type="domain" description="Ig-like" evidence="16">
    <location>
        <begin position="150"/>
        <end position="231"/>
    </location>
</feature>
<dbReference type="Proteomes" id="UP001186944">
    <property type="component" value="Unassembled WGS sequence"/>
</dbReference>
<evidence type="ECO:0000256" key="9">
    <source>
        <dbReference type="ARBA" id="ARBA00022989"/>
    </source>
</evidence>
<comment type="catalytic activity">
    <reaction evidence="15">
        <text>O-phospho-L-tyrosyl-[protein] + H2O = L-tyrosyl-[protein] + phosphate</text>
        <dbReference type="Rhea" id="RHEA:10684"/>
        <dbReference type="Rhea" id="RHEA-COMP:10136"/>
        <dbReference type="Rhea" id="RHEA-COMP:20101"/>
        <dbReference type="ChEBI" id="CHEBI:15377"/>
        <dbReference type="ChEBI" id="CHEBI:43474"/>
        <dbReference type="ChEBI" id="CHEBI:46858"/>
        <dbReference type="ChEBI" id="CHEBI:61978"/>
        <dbReference type="EC" id="3.1.3.48"/>
    </reaction>
</comment>
<feature type="domain" description="Ig-like" evidence="16">
    <location>
        <begin position="55"/>
        <end position="136"/>
    </location>
</feature>
<dbReference type="EMBL" id="VSWD01000010">
    <property type="protein sequence ID" value="KAK3089992.1"/>
    <property type="molecule type" value="Genomic_DNA"/>
</dbReference>
<dbReference type="PANTHER" id="PTHR10075:SF103">
    <property type="entry name" value="ROUNDABOUT HOMOLOG 4"/>
    <property type="match status" value="1"/>
</dbReference>
<keyword evidence="14" id="KW-0393">Immunoglobulin domain</keyword>
<sequence>MPHGSVLRIEPVRSKDKDQVFACIATNDIGQPARSQAHLSVYPYKKDKDFPQGYPRITVNPVLKSVEKDKNALLACEAEGDNVKIEWYKDKVPLDVSNNGRLNILPGGTLQIQGSQESDNGRYECVAQNDVGVDYSYAAMLYVKVRLVPPHFSKLREPVVIEVSPGDTVNMTCVAVGSPMPQVRWRDGANDMGPSAIGINVLVLEDVRESKNYTCVASSDLGNIEKVRGVVVRGKYHLYLVGRGRGLVVRG</sequence>
<keyword evidence="8" id="KW-0904">Protein phosphatase</keyword>
<reference evidence="17" key="1">
    <citation type="submission" date="2019-08" db="EMBL/GenBank/DDBJ databases">
        <title>The improved chromosome-level genome for the pearl oyster Pinctada fucata martensii using PacBio sequencing and Hi-C.</title>
        <authorList>
            <person name="Zheng Z."/>
        </authorList>
    </citation>
    <scope>NUCLEOTIDE SEQUENCE</scope>
    <source>
        <strain evidence="17">ZZ-2019</strain>
        <tissue evidence="17">Adductor muscle</tissue>
    </source>
</reference>
<gene>
    <name evidence="17" type="ORF">FSP39_008274</name>
</gene>
<keyword evidence="9" id="KW-1133">Transmembrane helix</keyword>
<accession>A0AA88XT53</accession>
<keyword evidence="7" id="KW-0378">Hydrolase</keyword>
<keyword evidence="5" id="KW-0732">Signal</keyword>
<dbReference type="PANTHER" id="PTHR10075">
    <property type="entry name" value="BASIGIN RELATED"/>
    <property type="match status" value="1"/>
</dbReference>
<keyword evidence="6" id="KW-0677">Repeat</keyword>
<evidence type="ECO:0000256" key="15">
    <source>
        <dbReference type="ARBA" id="ARBA00051722"/>
    </source>
</evidence>
<evidence type="ECO:0000256" key="14">
    <source>
        <dbReference type="ARBA" id="ARBA00023319"/>
    </source>
</evidence>
<evidence type="ECO:0000256" key="13">
    <source>
        <dbReference type="ARBA" id="ARBA00023180"/>
    </source>
</evidence>
<comment type="similarity">
    <text evidence="2">Belongs to the protein-tyrosine phosphatase family. Receptor class 2A subfamily.</text>
</comment>
<name>A0AA88XT53_PINIB</name>
<dbReference type="GO" id="GO:0007411">
    <property type="term" value="P:axon guidance"/>
    <property type="evidence" value="ECO:0007669"/>
    <property type="project" value="TreeGrafter"/>
</dbReference>
<evidence type="ECO:0000256" key="6">
    <source>
        <dbReference type="ARBA" id="ARBA00022737"/>
    </source>
</evidence>
<evidence type="ECO:0000256" key="4">
    <source>
        <dbReference type="ARBA" id="ARBA00022692"/>
    </source>
</evidence>
<dbReference type="GO" id="GO:0098632">
    <property type="term" value="F:cell-cell adhesion mediator activity"/>
    <property type="evidence" value="ECO:0007669"/>
    <property type="project" value="TreeGrafter"/>
</dbReference>
<comment type="caution">
    <text evidence="17">The sequence shown here is derived from an EMBL/GenBank/DDBJ whole genome shotgun (WGS) entry which is preliminary data.</text>
</comment>